<sequence length="252" mass="28402">MASPIGSQTGRRAMQHITLKATTALLKHVSETNEKNQTELLQDDEPVWLVITTKRFTEKSNIKPTKIPLRHPFLNQGVDICLFTKDPQKEYKQLLEKKTSSRYPSLEPSTRPTRPSALFVNPMGFSLLTPVIIPMLPKLIGKKFFERKKQPVPINLTSGNLEKELQSILHSTYMFKPSGTCMSIKIGVSSQSGSQIAENIEHAINHIVERIPKKWKNIQSLHIKTTASVSLPIFNSLPDEVSSIQIRPVKSE</sequence>
<dbReference type="InterPro" id="IPR023674">
    <property type="entry name" value="Ribosomal_uL1-like"/>
</dbReference>
<dbReference type="Gene3D" id="3.40.50.790">
    <property type="match status" value="1"/>
</dbReference>
<dbReference type="GO" id="GO:0005840">
    <property type="term" value="C:ribosome"/>
    <property type="evidence" value="ECO:0007669"/>
    <property type="project" value="UniProtKB-KW"/>
</dbReference>
<dbReference type="Gene3D" id="3.30.190.20">
    <property type="match status" value="1"/>
</dbReference>
<evidence type="ECO:0000313" key="2">
    <source>
        <dbReference type="Proteomes" id="UP000193498"/>
    </source>
</evidence>
<reference evidence="1 2" key="1">
    <citation type="submission" date="2016-07" db="EMBL/GenBank/DDBJ databases">
        <title>Pervasive Adenine N6-methylation of Active Genes in Fungi.</title>
        <authorList>
            <consortium name="DOE Joint Genome Institute"/>
            <person name="Mondo S.J."/>
            <person name="Dannebaum R.O."/>
            <person name="Kuo R.C."/>
            <person name="Labutti K."/>
            <person name="Haridas S."/>
            <person name="Kuo A."/>
            <person name="Salamov A."/>
            <person name="Ahrendt S.R."/>
            <person name="Lipzen A."/>
            <person name="Sullivan W."/>
            <person name="Andreopoulos W.B."/>
            <person name="Clum A."/>
            <person name="Lindquist E."/>
            <person name="Daum C."/>
            <person name="Ramamoorthy G.K."/>
            <person name="Gryganskyi A."/>
            <person name="Culley D."/>
            <person name="Magnuson J.K."/>
            <person name="James T.Y."/>
            <person name="O'Malley M.A."/>
            <person name="Stajich J.E."/>
            <person name="Spatafora J.W."/>
            <person name="Visel A."/>
            <person name="Grigoriev I.V."/>
        </authorList>
    </citation>
    <scope>NUCLEOTIDE SEQUENCE [LARGE SCALE GENOMIC DNA]</scope>
    <source>
        <strain evidence="1 2">CBS 931.73</strain>
    </source>
</reference>
<accession>A0A1Y1VPF7</accession>
<comment type="caution">
    <text evidence="1">The sequence shown here is derived from an EMBL/GenBank/DDBJ whole genome shotgun (WGS) entry which is preliminary data.</text>
</comment>
<dbReference type="Proteomes" id="UP000193498">
    <property type="component" value="Unassembled WGS sequence"/>
</dbReference>
<dbReference type="EMBL" id="MCFE01001364">
    <property type="protein sequence ID" value="ORX62488.1"/>
    <property type="molecule type" value="Genomic_DNA"/>
</dbReference>
<keyword evidence="1" id="KW-0689">Ribosomal protein</keyword>
<dbReference type="InterPro" id="IPR028364">
    <property type="entry name" value="Ribosomal_uL1/biogenesis"/>
</dbReference>
<name>A0A1Y1VPF7_9FUNG</name>
<dbReference type="FunCoup" id="A0A1Y1VPF7">
    <property type="interactions" value="886"/>
</dbReference>
<organism evidence="1 2">
    <name type="scientific">Basidiobolus meristosporus CBS 931.73</name>
    <dbReference type="NCBI Taxonomy" id="1314790"/>
    <lineage>
        <taxon>Eukaryota</taxon>
        <taxon>Fungi</taxon>
        <taxon>Fungi incertae sedis</taxon>
        <taxon>Zoopagomycota</taxon>
        <taxon>Entomophthoromycotina</taxon>
        <taxon>Basidiobolomycetes</taxon>
        <taxon>Basidiobolales</taxon>
        <taxon>Basidiobolaceae</taxon>
        <taxon>Basidiobolus</taxon>
    </lineage>
</organism>
<dbReference type="InterPro" id="IPR016095">
    <property type="entry name" value="Ribosomal_uL1_3-a/b-sand"/>
</dbReference>
<evidence type="ECO:0000313" key="1">
    <source>
        <dbReference type="EMBL" id="ORX62488.1"/>
    </source>
</evidence>
<dbReference type="AlphaFoldDB" id="A0A1Y1VPF7"/>
<keyword evidence="1" id="KW-0687">Ribonucleoprotein</keyword>
<dbReference type="Pfam" id="PF00687">
    <property type="entry name" value="Ribosomal_L1"/>
    <property type="match status" value="1"/>
</dbReference>
<gene>
    <name evidence="1" type="ORF">K493DRAFT_343489</name>
</gene>
<dbReference type="STRING" id="1314790.A0A1Y1VPF7"/>
<dbReference type="CDD" id="cd00403">
    <property type="entry name" value="Ribosomal_L1"/>
    <property type="match status" value="1"/>
</dbReference>
<dbReference type="OrthoDB" id="10251727at2759"/>
<keyword evidence="2" id="KW-1185">Reference proteome</keyword>
<proteinExistence type="predicted"/>
<dbReference type="SUPFAM" id="SSF56808">
    <property type="entry name" value="Ribosomal protein L1"/>
    <property type="match status" value="1"/>
</dbReference>
<protein>
    <submittedName>
        <fullName evidence="1">Ribosomal protein L1</fullName>
    </submittedName>
</protein>
<dbReference type="InParanoid" id="A0A1Y1VPF7"/>